<proteinExistence type="predicted"/>
<keyword evidence="2" id="KW-0964">Secreted</keyword>
<dbReference type="InterPro" id="IPR019734">
    <property type="entry name" value="TPR_rpt"/>
</dbReference>
<dbReference type="GO" id="GO:0045842">
    <property type="term" value="P:positive regulation of mitotic metaphase/anaphase transition"/>
    <property type="evidence" value="ECO:0007669"/>
    <property type="project" value="TreeGrafter"/>
</dbReference>
<dbReference type="SUPFAM" id="SSF81901">
    <property type="entry name" value="HCP-like"/>
    <property type="match status" value="1"/>
</dbReference>
<dbReference type="Pfam" id="PF00089">
    <property type="entry name" value="Trypsin"/>
    <property type="match status" value="1"/>
</dbReference>
<dbReference type="PANTHER" id="PTHR12558">
    <property type="entry name" value="CELL DIVISION CYCLE 16,23,27"/>
    <property type="match status" value="1"/>
</dbReference>
<evidence type="ECO:0000256" key="1">
    <source>
        <dbReference type="ARBA" id="ARBA00004613"/>
    </source>
</evidence>
<keyword evidence="11" id="KW-0131">Cell cycle</keyword>
<feature type="compositionally biased region" description="Polar residues" evidence="13">
    <location>
        <begin position="1078"/>
        <end position="1104"/>
    </location>
</feature>
<feature type="compositionally biased region" description="Low complexity" evidence="13">
    <location>
        <begin position="165"/>
        <end position="186"/>
    </location>
</feature>
<evidence type="ECO:0000256" key="2">
    <source>
        <dbReference type="ARBA" id="ARBA00022525"/>
    </source>
</evidence>
<name>A0A226EFW3_FOLCA</name>
<dbReference type="Gene3D" id="2.40.10.10">
    <property type="entry name" value="Trypsin-like serine proteases"/>
    <property type="match status" value="2"/>
</dbReference>
<evidence type="ECO:0000259" key="15">
    <source>
        <dbReference type="PROSITE" id="PS50240"/>
    </source>
</evidence>
<dbReference type="Pfam" id="PF12895">
    <property type="entry name" value="ANAPC3"/>
    <property type="match status" value="1"/>
</dbReference>
<organism evidence="16 17">
    <name type="scientific">Folsomia candida</name>
    <name type="common">Springtail</name>
    <dbReference type="NCBI Taxonomy" id="158441"/>
    <lineage>
        <taxon>Eukaryota</taxon>
        <taxon>Metazoa</taxon>
        <taxon>Ecdysozoa</taxon>
        <taxon>Arthropoda</taxon>
        <taxon>Hexapoda</taxon>
        <taxon>Collembola</taxon>
        <taxon>Entomobryomorpha</taxon>
        <taxon>Isotomoidea</taxon>
        <taxon>Isotomidae</taxon>
        <taxon>Proisotominae</taxon>
        <taxon>Folsomia</taxon>
    </lineage>
</organism>
<dbReference type="PROSITE" id="PS50240">
    <property type="entry name" value="TRYPSIN_DOM"/>
    <property type="match status" value="1"/>
</dbReference>
<keyword evidence="10" id="KW-0325">Glycoprotein</keyword>
<dbReference type="Proteomes" id="UP000198287">
    <property type="component" value="Unassembled WGS sequence"/>
</dbReference>
<dbReference type="SUPFAM" id="SSF48452">
    <property type="entry name" value="TPR-like"/>
    <property type="match status" value="2"/>
</dbReference>
<evidence type="ECO:0000313" key="16">
    <source>
        <dbReference type="EMBL" id="OXA56523.1"/>
    </source>
</evidence>
<dbReference type="GO" id="GO:0016567">
    <property type="term" value="P:protein ubiquitination"/>
    <property type="evidence" value="ECO:0007669"/>
    <property type="project" value="TreeGrafter"/>
</dbReference>
<comment type="caution">
    <text evidence="16">The sequence shown here is derived from an EMBL/GenBank/DDBJ whole genome shotgun (WGS) entry which is preliminary data.</text>
</comment>
<dbReference type="SMART" id="SM00028">
    <property type="entry name" value="TPR"/>
    <property type="match status" value="6"/>
</dbReference>
<sequence>MRKVGSLNCTWATVTVLFVVVINICDGKSNSGGNNGVRSRRYSPNGRSLVDNRNNHEQKYKFDLNRKISPVKGRRNSGRGRENSKVLLQPPIEIRDRLSRQIKPLSCKVPNSDEKGTCMFVFDCNQANGKHLGTCMDRFYIGSCCKLPEDEEDDNFNEILPKPKPTTTTQSTTSPSSVTESVTESTFQEEKRKPSKTTPKPKTTTTTKFTTVRTPTISETIKSKNRTELRDADFFSENGTLLISDSKLSNVLNQDVILRMGDWDLSSDNVPFNYTERRIQLVIPHPKFFGPSKTFEYDLALIRFYEPVVFQPNIVPICIPSVVDDYVGRTGIVTGWGRLYEGGPIPARLNEVQVPIMNNSVCEEMFLKAGYIEKIPQMFLCAGWPEGGKDSCEGDSGGPLILETGSDHHWTLIGVISYIFKFQMKMTEIINQKCCKNVEVFRNMIQGLVDRHDYESATFWADKLVSISNGSQQDVYTLAKCMFLSGQFHRAANVLIFYQYERTNLHFRSLTARCLYKAREYQKALEVLDLENKSVHPGQKVRASVWEPADSQKSIMGQVHLIRGKIHEALMNRILAAHNYKEALASDIYCFEAFELLTQNQMLSRAEEMTLLQSLPFSKSCTNGDVEFVRFLYTSKVKKYPTAEPTAVVIFPSLKKNLDILTGEAERHFYNCDFQTSFKMSSQVITEDPFHMGCLPVYVACLVEMSKITELFKVAHRLVEVMSDSALSWYAVGAYYFLIGKQDNARRHLNKSLSLNPVFGPAWLLFGHSFASENEHDQAMAAYFKATQLMKGCHLPMLHVGMECGLSNNPLLAMKFLEEARLLAPRDPFIRHEMGVVKFSEKKYDEAHSFFMETLGLLEKPSYSVSFKKWEPLYNNLGHVLRKMLKYDEALAFHQKALVICPSNASTHSAIGLIHAITGKTESAIESFHKALSIRRDDACSNTMLRYCVEKLVEDSHEDDENVVVMSDEEEEKIYDRPMRTRSGKLKSADVTPRGSTDSIEALPEPKRTRTPRKKDHDKDMEAPGQLSFFKFSLSSMQDSPEREKRHAPNSTPSSTPTATSTPTDNDGRRRTRRELRSTVSTPAPPESTTRTLVANSSSDDTDS</sequence>
<feature type="repeat" description="TPR" evidence="12">
    <location>
        <begin position="871"/>
        <end position="904"/>
    </location>
</feature>
<evidence type="ECO:0000256" key="11">
    <source>
        <dbReference type="ARBA" id="ARBA00023306"/>
    </source>
</evidence>
<feature type="chain" id="PRO_5012782064" evidence="14">
    <location>
        <begin position="28"/>
        <end position="1104"/>
    </location>
</feature>
<feature type="signal peptide" evidence="14">
    <location>
        <begin position="1"/>
        <end position="27"/>
    </location>
</feature>
<feature type="repeat" description="TPR" evidence="12">
    <location>
        <begin position="905"/>
        <end position="938"/>
    </location>
</feature>
<keyword evidence="9" id="KW-1015">Disulfide bond</keyword>
<dbReference type="Pfam" id="PF13424">
    <property type="entry name" value="TPR_12"/>
    <property type="match status" value="1"/>
</dbReference>
<dbReference type="EMBL" id="LNIX01000004">
    <property type="protein sequence ID" value="OXA56523.1"/>
    <property type="molecule type" value="Genomic_DNA"/>
</dbReference>
<feature type="compositionally biased region" description="Low complexity" evidence="13">
    <location>
        <begin position="1049"/>
        <end position="1065"/>
    </location>
</feature>
<dbReference type="GO" id="GO:0051301">
    <property type="term" value="P:cell division"/>
    <property type="evidence" value="ECO:0007669"/>
    <property type="project" value="UniProtKB-KW"/>
</dbReference>
<dbReference type="InterPro" id="IPR043504">
    <property type="entry name" value="Peptidase_S1_PA_chymotrypsin"/>
</dbReference>
<dbReference type="GO" id="GO:0031145">
    <property type="term" value="P:anaphase-promoting complex-dependent catabolic process"/>
    <property type="evidence" value="ECO:0007669"/>
    <property type="project" value="TreeGrafter"/>
</dbReference>
<dbReference type="PRINTS" id="PR00722">
    <property type="entry name" value="CHYMOTRYPSIN"/>
</dbReference>
<keyword evidence="8 12" id="KW-0802">TPR repeat</keyword>
<evidence type="ECO:0000256" key="6">
    <source>
        <dbReference type="ARBA" id="ARBA00022776"/>
    </source>
</evidence>
<evidence type="ECO:0000256" key="4">
    <source>
        <dbReference type="ARBA" id="ARBA00022729"/>
    </source>
</evidence>
<dbReference type="GO" id="GO:0005737">
    <property type="term" value="C:cytoplasm"/>
    <property type="evidence" value="ECO:0007669"/>
    <property type="project" value="TreeGrafter"/>
</dbReference>
<dbReference type="OrthoDB" id="93664at2759"/>
<dbReference type="GO" id="GO:0005576">
    <property type="term" value="C:extracellular region"/>
    <property type="evidence" value="ECO:0007669"/>
    <property type="project" value="UniProtKB-SubCell"/>
</dbReference>
<keyword evidence="7" id="KW-0833">Ubl conjugation pathway</keyword>
<dbReference type="SMART" id="SM00020">
    <property type="entry name" value="Tryp_SPc"/>
    <property type="match status" value="1"/>
</dbReference>
<dbReference type="SUPFAM" id="SSF50494">
    <property type="entry name" value="Trypsin-like serine proteases"/>
    <property type="match status" value="1"/>
</dbReference>
<gene>
    <name evidence="16" type="ORF">Fcan01_09586</name>
</gene>
<comment type="subcellular location">
    <subcellularLocation>
        <location evidence="1">Secreted</location>
    </subcellularLocation>
</comment>
<dbReference type="CDD" id="cd00190">
    <property type="entry name" value="Tryp_SPc"/>
    <property type="match status" value="1"/>
</dbReference>
<dbReference type="PROSITE" id="PS00135">
    <property type="entry name" value="TRYPSIN_SER"/>
    <property type="match status" value="1"/>
</dbReference>
<dbReference type="GO" id="GO:0004252">
    <property type="term" value="F:serine-type endopeptidase activity"/>
    <property type="evidence" value="ECO:0007669"/>
    <property type="project" value="InterPro"/>
</dbReference>
<evidence type="ECO:0000256" key="14">
    <source>
        <dbReference type="SAM" id="SignalP"/>
    </source>
</evidence>
<dbReference type="PROSITE" id="PS50005">
    <property type="entry name" value="TPR"/>
    <property type="match status" value="3"/>
</dbReference>
<evidence type="ECO:0000313" key="17">
    <source>
        <dbReference type="Proteomes" id="UP000198287"/>
    </source>
</evidence>
<feature type="domain" description="Peptidase S1" evidence="15">
    <location>
        <begin position="239"/>
        <end position="466"/>
    </location>
</feature>
<dbReference type="PANTHER" id="PTHR12558:SF9">
    <property type="entry name" value="CELL DIVISION CYCLE PROTEIN 16 HOMOLOG"/>
    <property type="match status" value="1"/>
</dbReference>
<dbReference type="FunFam" id="2.40.10.10:FF:000054">
    <property type="entry name" value="Complement C1r subcomponent"/>
    <property type="match status" value="1"/>
</dbReference>
<dbReference type="InterPro" id="IPR009003">
    <property type="entry name" value="Peptidase_S1_PA"/>
</dbReference>
<feature type="region of interest" description="Disordered" evidence="13">
    <location>
        <begin position="155"/>
        <end position="208"/>
    </location>
</feature>
<dbReference type="STRING" id="158441.A0A226EFW3"/>
<dbReference type="GO" id="GO:0005680">
    <property type="term" value="C:anaphase-promoting complex"/>
    <property type="evidence" value="ECO:0007669"/>
    <property type="project" value="TreeGrafter"/>
</dbReference>
<evidence type="ECO:0000256" key="9">
    <source>
        <dbReference type="ARBA" id="ARBA00023157"/>
    </source>
</evidence>
<dbReference type="InterPro" id="IPR033116">
    <property type="entry name" value="TRYPSIN_SER"/>
</dbReference>
<keyword evidence="3 16" id="KW-0132">Cell division</keyword>
<evidence type="ECO:0000256" key="5">
    <source>
        <dbReference type="ARBA" id="ARBA00022737"/>
    </source>
</evidence>
<feature type="repeat" description="TPR" evidence="12">
    <location>
        <begin position="726"/>
        <end position="759"/>
    </location>
</feature>
<keyword evidence="17" id="KW-1185">Reference proteome</keyword>
<feature type="compositionally biased region" description="Low complexity" evidence="13">
    <location>
        <begin position="196"/>
        <end position="208"/>
    </location>
</feature>
<dbReference type="AlphaFoldDB" id="A0A226EFW3"/>
<accession>A0A226EFW3</accession>
<protein>
    <submittedName>
        <fullName evidence="16">Cell division cycle protein 16</fullName>
    </submittedName>
</protein>
<dbReference type="InterPro" id="IPR001254">
    <property type="entry name" value="Trypsin_dom"/>
</dbReference>
<dbReference type="InterPro" id="IPR001314">
    <property type="entry name" value="Peptidase_S1A"/>
</dbReference>
<feature type="region of interest" description="Disordered" evidence="13">
    <location>
        <begin position="967"/>
        <end position="1104"/>
    </location>
</feature>
<dbReference type="InterPro" id="IPR011990">
    <property type="entry name" value="TPR-like_helical_dom_sf"/>
</dbReference>
<keyword evidence="4 14" id="KW-0732">Signal</keyword>
<evidence type="ECO:0000256" key="3">
    <source>
        <dbReference type="ARBA" id="ARBA00022618"/>
    </source>
</evidence>
<evidence type="ECO:0000256" key="13">
    <source>
        <dbReference type="SAM" id="MobiDB-lite"/>
    </source>
</evidence>
<dbReference type="Gene3D" id="1.25.40.10">
    <property type="entry name" value="Tetratricopeptide repeat domain"/>
    <property type="match status" value="1"/>
</dbReference>
<feature type="region of interest" description="Disordered" evidence="13">
    <location>
        <begin position="33"/>
        <end position="54"/>
    </location>
</feature>
<evidence type="ECO:0000256" key="12">
    <source>
        <dbReference type="PROSITE-ProRule" id="PRU00339"/>
    </source>
</evidence>
<evidence type="ECO:0000256" key="10">
    <source>
        <dbReference type="ARBA" id="ARBA00023180"/>
    </source>
</evidence>
<reference evidence="16 17" key="1">
    <citation type="submission" date="2015-12" db="EMBL/GenBank/DDBJ databases">
        <title>The genome of Folsomia candida.</title>
        <authorList>
            <person name="Faddeeva A."/>
            <person name="Derks M.F."/>
            <person name="Anvar Y."/>
            <person name="Smit S."/>
            <person name="Van Straalen N."/>
            <person name="Roelofs D."/>
        </authorList>
    </citation>
    <scope>NUCLEOTIDE SEQUENCE [LARGE SCALE GENOMIC DNA]</scope>
    <source>
        <strain evidence="16 17">VU population</strain>
        <tissue evidence="16">Whole body</tissue>
    </source>
</reference>
<evidence type="ECO:0000256" key="7">
    <source>
        <dbReference type="ARBA" id="ARBA00022786"/>
    </source>
</evidence>
<keyword evidence="6" id="KW-0498">Mitosis</keyword>
<keyword evidence="5" id="KW-0677">Repeat</keyword>
<evidence type="ECO:0000256" key="8">
    <source>
        <dbReference type="ARBA" id="ARBA00022803"/>
    </source>
</evidence>